<evidence type="ECO:0000256" key="2">
    <source>
        <dbReference type="ARBA" id="ARBA00022448"/>
    </source>
</evidence>
<feature type="domain" description="Cytochrome c" evidence="10">
    <location>
        <begin position="44"/>
        <end position="119"/>
    </location>
</feature>
<sequence length="122" mass="12763">MQSGIALRIAVVAACLGLAHPPALAAEEGAQAPPQAAAEHGGAEDGIDVKKLFAAQCAWCHADYGLKPGKGPRLAGTRLTERQVANTIRNGRADAMPSFKKTLTDEQIQAFATYIKGLEVPN</sequence>
<evidence type="ECO:0000256" key="5">
    <source>
        <dbReference type="ARBA" id="ARBA00022723"/>
    </source>
</evidence>
<evidence type="ECO:0000313" key="11">
    <source>
        <dbReference type="EMBL" id="MDO9709382.1"/>
    </source>
</evidence>
<dbReference type="InterPro" id="IPR050597">
    <property type="entry name" value="Cytochrome_c_Oxidase_Subunit"/>
</dbReference>
<gene>
    <name evidence="11" type="ORF">Q7A36_13605</name>
</gene>
<reference evidence="11 12" key="1">
    <citation type="submission" date="2023-08" db="EMBL/GenBank/DDBJ databases">
        <title>The draft genome sequence of Paracraurococcus sp. LOR1-02.</title>
        <authorList>
            <person name="Kingkaew E."/>
            <person name="Tanasupawat S."/>
        </authorList>
    </citation>
    <scope>NUCLEOTIDE SEQUENCE [LARGE SCALE GENOMIC DNA]</scope>
    <source>
        <strain evidence="11 12">LOR1-02</strain>
    </source>
</reference>
<dbReference type="PRINTS" id="PR00605">
    <property type="entry name" value="CYTCHROMECIC"/>
</dbReference>
<dbReference type="EMBL" id="JAUTWS010000011">
    <property type="protein sequence ID" value="MDO9709382.1"/>
    <property type="molecule type" value="Genomic_DNA"/>
</dbReference>
<evidence type="ECO:0000256" key="6">
    <source>
        <dbReference type="ARBA" id="ARBA00022982"/>
    </source>
</evidence>
<feature type="signal peptide" evidence="9">
    <location>
        <begin position="1"/>
        <end position="25"/>
    </location>
</feature>
<dbReference type="InterPro" id="IPR009056">
    <property type="entry name" value="Cyt_c-like_dom"/>
</dbReference>
<evidence type="ECO:0000256" key="8">
    <source>
        <dbReference type="PROSITE-ProRule" id="PRU00433"/>
    </source>
</evidence>
<evidence type="ECO:0000259" key="10">
    <source>
        <dbReference type="PROSITE" id="PS51007"/>
    </source>
</evidence>
<evidence type="ECO:0000256" key="1">
    <source>
        <dbReference type="ARBA" id="ARBA00001926"/>
    </source>
</evidence>
<evidence type="ECO:0000256" key="3">
    <source>
        <dbReference type="ARBA" id="ARBA00022617"/>
    </source>
</evidence>
<feature type="chain" id="PRO_5045684241" evidence="9">
    <location>
        <begin position="26"/>
        <end position="122"/>
    </location>
</feature>
<evidence type="ECO:0000256" key="7">
    <source>
        <dbReference type="ARBA" id="ARBA00023004"/>
    </source>
</evidence>
<proteinExistence type="predicted"/>
<dbReference type="Gene3D" id="1.10.760.10">
    <property type="entry name" value="Cytochrome c-like domain"/>
    <property type="match status" value="1"/>
</dbReference>
<dbReference type="SUPFAM" id="SSF46626">
    <property type="entry name" value="Cytochrome c"/>
    <property type="match status" value="1"/>
</dbReference>
<dbReference type="InterPro" id="IPR036909">
    <property type="entry name" value="Cyt_c-like_dom_sf"/>
</dbReference>
<dbReference type="Pfam" id="PF13442">
    <property type="entry name" value="Cytochrome_CBB3"/>
    <property type="match status" value="1"/>
</dbReference>
<comment type="caution">
    <text evidence="11">The sequence shown here is derived from an EMBL/GenBank/DDBJ whole genome shotgun (WGS) entry which is preliminary data.</text>
</comment>
<keyword evidence="7 8" id="KW-0408">Iron</keyword>
<evidence type="ECO:0000313" key="12">
    <source>
        <dbReference type="Proteomes" id="UP001243009"/>
    </source>
</evidence>
<dbReference type="PANTHER" id="PTHR33751">
    <property type="entry name" value="CBB3-TYPE CYTOCHROME C OXIDASE SUBUNIT FIXP"/>
    <property type="match status" value="1"/>
</dbReference>
<name>A0ABT9DZN9_9PROT</name>
<evidence type="ECO:0000256" key="9">
    <source>
        <dbReference type="SAM" id="SignalP"/>
    </source>
</evidence>
<keyword evidence="4" id="KW-0679">Respiratory chain</keyword>
<keyword evidence="12" id="KW-1185">Reference proteome</keyword>
<dbReference type="RefSeq" id="WP_305104246.1">
    <property type="nucleotide sequence ID" value="NZ_JAUTWS010000011.1"/>
</dbReference>
<keyword evidence="9" id="KW-0732">Signal</keyword>
<accession>A0ABT9DZN9</accession>
<dbReference type="Proteomes" id="UP001243009">
    <property type="component" value="Unassembled WGS sequence"/>
</dbReference>
<evidence type="ECO:0000256" key="4">
    <source>
        <dbReference type="ARBA" id="ARBA00022660"/>
    </source>
</evidence>
<keyword evidence="2" id="KW-0813">Transport</keyword>
<keyword evidence="5 8" id="KW-0479">Metal-binding</keyword>
<comment type="cofactor">
    <cofactor evidence="1">
        <name>heme c</name>
        <dbReference type="ChEBI" id="CHEBI:61717"/>
    </cofactor>
</comment>
<dbReference type="InterPro" id="IPR008168">
    <property type="entry name" value="Cyt_C_IC"/>
</dbReference>
<keyword evidence="6" id="KW-0249">Electron transport</keyword>
<dbReference type="PANTHER" id="PTHR33751:SF1">
    <property type="entry name" value="CBB3-TYPE CYTOCHROME C OXIDASE SUBUNIT FIXP"/>
    <property type="match status" value="1"/>
</dbReference>
<organism evidence="11 12">
    <name type="scientific">Paracraurococcus lichenis</name>
    <dbReference type="NCBI Taxonomy" id="3064888"/>
    <lineage>
        <taxon>Bacteria</taxon>
        <taxon>Pseudomonadati</taxon>
        <taxon>Pseudomonadota</taxon>
        <taxon>Alphaproteobacteria</taxon>
        <taxon>Acetobacterales</taxon>
        <taxon>Roseomonadaceae</taxon>
        <taxon>Paracraurococcus</taxon>
    </lineage>
</organism>
<protein>
    <submittedName>
        <fullName evidence="11">Cytochrome c</fullName>
    </submittedName>
</protein>
<dbReference type="PROSITE" id="PS51007">
    <property type="entry name" value="CYTC"/>
    <property type="match status" value="1"/>
</dbReference>
<keyword evidence="3 8" id="KW-0349">Heme</keyword>